<dbReference type="PANTHER" id="PTHR45641:SF19">
    <property type="entry name" value="NEPHROCYSTIN-3"/>
    <property type="match status" value="1"/>
</dbReference>
<keyword evidence="6" id="KW-1185">Reference proteome</keyword>
<accession>A0ABQ6MSG0</accession>
<feature type="region of interest" description="Disordered" evidence="4">
    <location>
        <begin position="100"/>
        <end position="158"/>
    </location>
</feature>
<dbReference type="PANTHER" id="PTHR45641">
    <property type="entry name" value="TETRATRICOPEPTIDE REPEAT PROTEIN (AFU_ORTHOLOGUE AFUA_6G03870)"/>
    <property type="match status" value="1"/>
</dbReference>
<dbReference type="InterPro" id="IPR019734">
    <property type="entry name" value="TPR_rpt"/>
</dbReference>
<protein>
    <submittedName>
        <fullName evidence="5">Uncharacterized protein</fullName>
    </submittedName>
</protein>
<dbReference type="SUPFAM" id="SSF48452">
    <property type="entry name" value="TPR-like"/>
    <property type="match status" value="1"/>
</dbReference>
<feature type="region of interest" description="Disordered" evidence="4">
    <location>
        <begin position="239"/>
        <end position="261"/>
    </location>
</feature>
<proteinExistence type="predicted"/>
<evidence type="ECO:0000256" key="4">
    <source>
        <dbReference type="SAM" id="MobiDB-lite"/>
    </source>
</evidence>
<reference evidence="5 6" key="1">
    <citation type="journal article" date="2023" name="Commun. Biol.">
        <title>Genome analysis of Parmales, the sister group of diatoms, reveals the evolutionary specialization of diatoms from phago-mixotrophs to photoautotrophs.</title>
        <authorList>
            <person name="Ban H."/>
            <person name="Sato S."/>
            <person name="Yoshikawa S."/>
            <person name="Yamada K."/>
            <person name="Nakamura Y."/>
            <person name="Ichinomiya M."/>
            <person name="Sato N."/>
            <person name="Blanc-Mathieu R."/>
            <person name="Endo H."/>
            <person name="Kuwata A."/>
            <person name="Ogata H."/>
        </authorList>
    </citation>
    <scope>NUCLEOTIDE SEQUENCE [LARGE SCALE GENOMIC DNA]</scope>
</reference>
<organism evidence="5 6">
    <name type="scientific">Tetraparma gracilis</name>
    <dbReference type="NCBI Taxonomy" id="2962635"/>
    <lineage>
        <taxon>Eukaryota</taxon>
        <taxon>Sar</taxon>
        <taxon>Stramenopiles</taxon>
        <taxon>Ochrophyta</taxon>
        <taxon>Bolidophyceae</taxon>
        <taxon>Parmales</taxon>
        <taxon>Triparmaceae</taxon>
        <taxon>Tetraparma</taxon>
    </lineage>
</organism>
<dbReference type="InterPro" id="IPR011990">
    <property type="entry name" value="TPR-like_helical_dom_sf"/>
</dbReference>
<dbReference type="Gene3D" id="1.25.40.10">
    <property type="entry name" value="Tetratricopeptide repeat domain"/>
    <property type="match status" value="1"/>
</dbReference>
<dbReference type="Pfam" id="PF13424">
    <property type="entry name" value="TPR_12"/>
    <property type="match status" value="1"/>
</dbReference>
<name>A0ABQ6MSG0_9STRA</name>
<evidence type="ECO:0000256" key="2">
    <source>
        <dbReference type="ARBA" id="ARBA00022803"/>
    </source>
</evidence>
<gene>
    <name evidence="5" type="ORF">TeGR_g4751</name>
</gene>
<keyword evidence="1" id="KW-0677">Repeat</keyword>
<sequence length="545" mass="59000">MKRGDGIFSHGYRRRFLVLTSGAGGAGPELKYYAESGSNSEGEDLHGSIGLAEDAQVKVFGAELEVLVPSLSSRVWKLKMELAEDAAEWGRKIRAACGAGEDEEARNDKDQCSPPAAPAPPEPAHTGAEAKIAAEEAEKKKEELEAAAAAEEGKKKQEEADAAAAAALAESEKLEKEAAAAKLAVDDAEEKTKASSEEKKASAMWSSNTTFMMEKIDGMRRARNACDVAAARDMPEGLMNAPGLASIPSKPEQPPGSGKDLGELRGKAPVFLDVLSGGLVDFLTSMGIDPESEVSALNEEGATKTFRALTMAPLKTAESCTRKMTDDYDGDHTKLCDVVRCSITRSTERELAAVLEALVDGKIKGKNFKVTVVRHKNRFVEVLFTGIRDCLLNVLVEVEGHGGHVCEIQLHLAGILALKGYCHKYYEIFRDIFDIAMVCGDKGEHERALEEYEVALKLSKASSDPKRGEEGERTAIIINNMGAVHKKMKNYDKALELLKRGLEMKEKAGAEKADILDTVGELAQTYDTMGRCSEAVEWYERGTLP</sequence>
<keyword evidence="2 3" id="KW-0802">TPR repeat</keyword>
<evidence type="ECO:0000313" key="5">
    <source>
        <dbReference type="EMBL" id="GMI32320.1"/>
    </source>
</evidence>
<feature type="compositionally biased region" description="Basic and acidic residues" evidence="4">
    <location>
        <begin position="132"/>
        <end position="144"/>
    </location>
</feature>
<feature type="repeat" description="TPR" evidence="3">
    <location>
        <begin position="475"/>
        <end position="508"/>
    </location>
</feature>
<dbReference type="Proteomes" id="UP001165060">
    <property type="component" value="Unassembled WGS sequence"/>
</dbReference>
<dbReference type="PROSITE" id="PS50005">
    <property type="entry name" value="TPR"/>
    <property type="match status" value="1"/>
</dbReference>
<dbReference type="EMBL" id="BRYB01001734">
    <property type="protein sequence ID" value="GMI32320.1"/>
    <property type="molecule type" value="Genomic_DNA"/>
</dbReference>
<comment type="caution">
    <text evidence="5">The sequence shown here is derived from an EMBL/GenBank/DDBJ whole genome shotgun (WGS) entry which is preliminary data.</text>
</comment>
<evidence type="ECO:0000256" key="3">
    <source>
        <dbReference type="PROSITE-ProRule" id="PRU00339"/>
    </source>
</evidence>
<evidence type="ECO:0000256" key="1">
    <source>
        <dbReference type="ARBA" id="ARBA00022737"/>
    </source>
</evidence>
<evidence type="ECO:0000313" key="6">
    <source>
        <dbReference type="Proteomes" id="UP001165060"/>
    </source>
</evidence>
<dbReference type="SMART" id="SM00028">
    <property type="entry name" value="TPR"/>
    <property type="match status" value="2"/>
</dbReference>